<dbReference type="SUPFAM" id="SSF51735">
    <property type="entry name" value="NAD(P)-binding Rossmann-fold domains"/>
    <property type="match status" value="1"/>
</dbReference>
<sequence length="181" mass="18612">MTFLVTGSEGNIGRRLMAVLPGAVGLDVRPGADIVADLATLDYSSADIREALAAAEAVVHLATSADPDAPDAVHWQAVTNTARLVAACAEAGVPRIVLASSAWAAPKDGRPQNAYGASKAVFEALAAMYGAAPGRDGVALRIGWVPGHVDEVAAAPEWLRASYWDDARLITAVRAALGLST</sequence>
<dbReference type="EMBL" id="FMXQ01000001">
    <property type="protein sequence ID" value="SDB07619.1"/>
    <property type="molecule type" value="Genomic_DNA"/>
</dbReference>
<dbReference type="InterPro" id="IPR036291">
    <property type="entry name" value="NAD(P)-bd_dom_sf"/>
</dbReference>
<keyword evidence="3" id="KW-1185">Reference proteome</keyword>
<name>A0A1G6AGY0_9HYPH</name>
<dbReference type="STRING" id="665467.SAMN02982931_00599"/>
<organism evidence="2 3">
    <name type="scientific">Bauldia litoralis</name>
    <dbReference type="NCBI Taxonomy" id="665467"/>
    <lineage>
        <taxon>Bacteria</taxon>
        <taxon>Pseudomonadati</taxon>
        <taxon>Pseudomonadota</taxon>
        <taxon>Alphaproteobacteria</taxon>
        <taxon>Hyphomicrobiales</taxon>
        <taxon>Kaistiaceae</taxon>
        <taxon>Bauldia</taxon>
    </lineage>
</organism>
<dbReference type="RefSeq" id="WP_090874694.1">
    <property type="nucleotide sequence ID" value="NZ_FMXQ01000001.1"/>
</dbReference>
<protein>
    <submittedName>
        <fullName evidence="2">NAD dependent epimerase/dehydratase family protein</fullName>
    </submittedName>
</protein>
<dbReference type="InterPro" id="IPR050177">
    <property type="entry name" value="Lipid_A_modif_metabolic_enz"/>
</dbReference>
<accession>A0A1G6AGY0</accession>
<dbReference type="InterPro" id="IPR001509">
    <property type="entry name" value="Epimerase_deHydtase"/>
</dbReference>
<reference evidence="2 3" key="1">
    <citation type="submission" date="2016-10" db="EMBL/GenBank/DDBJ databases">
        <authorList>
            <person name="de Groot N.N."/>
        </authorList>
    </citation>
    <scope>NUCLEOTIDE SEQUENCE [LARGE SCALE GENOMIC DNA]</scope>
    <source>
        <strain evidence="2 3">ATCC 35022</strain>
    </source>
</reference>
<dbReference type="Gene3D" id="3.40.50.720">
    <property type="entry name" value="NAD(P)-binding Rossmann-like Domain"/>
    <property type="match status" value="1"/>
</dbReference>
<dbReference type="PANTHER" id="PTHR43245">
    <property type="entry name" value="BIFUNCTIONAL POLYMYXIN RESISTANCE PROTEIN ARNA"/>
    <property type="match status" value="1"/>
</dbReference>
<evidence type="ECO:0000313" key="3">
    <source>
        <dbReference type="Proteomes" id="UP000199071"/>
    </source>
</evidence>
<dbReference type="OrthoDB" id="9795501at2"/>
<evidence type="ECO:0000313" key="2">
    <source>
        <dbReference type="EMBL" id="SDB07619.1"/>
    </source>
</evidence>
<evidence type="ECO:0000259" key="1">
    <source>
        <dbReference type="Pfam" id="PF01370"/>
    </source>
</evidence>
<dbReference type="Pfam" id="PF01370">
    <property type="entry name" value="Epimerase"/>
    <property type="match status" value="1"/>
</dbReference>
<feature type="domain" description="NAD-dependent epimerase/dehydratase" evidence="1">
    <location>
        <begin position="4"/>
        <end position="145"/>
    </location>
</feature>
<dbReference type="AlphaFoldDB" id="A0A1G6AGY0"/>
<dbReference type="Proteomes" id="UP000199071">
    <property type="component" value="Unassembled WGS sequence"/>
</dbReference>
<proteinExistence type="predicted"/>
<gene>
    <name evidence="2" type="ORF">SAMN02982931_00599</name>
</gene>